<dbReference type="AlphaFoldDB" id="A0A9Y1FLH1"/>
<dbReference type="InterPro" id="IPR019734">
    <property type="entry name" value="TPR_rpt"/>
</dbReference>
<accession>A0A9Y1FLH1</accession>
<proteinExistence type="predicted"/>
<evidence type="ECO:0000313" key="2">
    <source>
        <dbReference type="EMBL" id="UJG41335.1"/>
    </source>
</evidence>
<dbReference type="EMBL" id="CP084166">
    <property type="protein sequence ID" value="UJG41335.1"/>
    <property type="molecule type" value="Genomic_DNA"/>
</dbReference>
<gene>
    <name evidence="2" type="ORF">K9W45_02470</name>
</gene>
<organism evidence="2">
    <name type="scientific">Candidatus Heimdallarchaeum aukensis</name>
    <dbReference type="NCBI Taxonomy" id="2876573"/>
    <lineage>
        <taxon>Archaea</taxon>
        <taxon>Promethearchaeati</taxon>
        <taxon>Candidatus Heimdallarchaeota</taxon>
        <taxon>Candidatus Heimdallarchaeia (ex Rinke et al. 2021) (nom. nud.)</taxon>
        <taxon>Candidatus Heimdallarchaeales</taxon>
        <taxon>Candidatus Heimdallarchaeaceae</taxon>
        <taxon>Candidatus Heimdallarchaeum</taxon>
    </lineage>
</organism>
<dbReference type="Proteomes" id="UP001201020">
    <property type="component" value="Chromosome"/>
</dbReference>
<feature type="repeat" description="TPR" evidence="1">
    <location>
        <begin position="300"/>
        <end position="333"/>
    </location>
</feature>
<name>A0A9Y1FLH1_9ARCH</name>
<evidence type="ECO:0000256" key="1">
    <source>
        <dbReference type="PROSITE-ProRule" id="PRU00339"/>
    </source>
</evidence>
<dbReference type="PROSITE" id="PS50005">
    <property type="entry name" value="TPR"/>
    <property type="match status" value="1"/>
</dbReference>
<dbReference type="SUPFAM" id="SSF48452">
    <property type="entry name" value="TPR-like"/>
    <property type="match status" value="2"/>
</dbReference>
<sequence length="666" mass="77566">MKSFLPKFLLNEIDLYLDDSQKSIFEEKVKSIVSNASDYDTISKDITAFLLNEDFTDLTTYDQMLILVSILLNYWKKDYSLIFSIYDKFHSFDLPLSVMICFLLFFQESFDLTTFNLWREKIEEYITNISDSTEKEFLKTAIEQFASKLEQRPEVGYRSMNQLIRSLEENEHISYRYPFVFEALEIDLIQYSNILADEVFSEIWIESARRRAEVMENYGMLVQVNSLLASILVKEYHLEKAKEKIEEGLEIAKRINSPILAAQIELNKALLLKMQGKLDEALKLYEKIAKVKNLPQTFQLDIYSKIGEIYLNKDEIVKAEEYYLKAHEINKKLNFINPLVEIVIGYINLILEKDKGEALDEGLKIAEEQFDFSSIPYYYFYKGIYEQQRVNLSLSIEYLEQALNSFEHQKNFEGIVYTNGALAESYLQIYKLLHDNKYSSRFLYYIDNLIEILKELNNPLYVEAIKTKAGYYLDKGLIKNAEDLFIDGIEFARTRGLKEEEIYLKESLTNKKNLTKITLEGTQILFRKIRMFSFGKHKTVPTKLYLLLAINEAGIPLVSHSFTEEEMVDDLLVSGLISAIINFSSEVLGKGGETLRSINHEGKAVIVEKKDNVMGILVAEDENFEMRLELRQFLQKALDKLVSGLPIVRENDSEIFSIIEEVFERK</sequence>
<keyword evidence="1" id="KW-0802">TPR repeat</keyword>
<reference evidence="2" key="1">
    <citation type="journal article" date="2022" name="Nat. Microbiol.">
        <title>Unique mobile elements and scalable gene flow at the prokaryote-eukaryote boundary revealed by circularized Asgard archaea genomes.</title>
        <authorList>
            <person name="Wu F."/>
            <person name="Speth D.R."/>
            <person name="Philosof A."/>
            <person name="Cremiere A."/>
            <person name="Narayanan A."/>
            <person name="Barco R.A."/>
            <person name="Connon S.A."/>
            <person name="Amend J.P."/>
            <person name="Antoshechkin I.A."/>
            <person name="Orphan V.J."/>
        </authorList>
    </citation>
    <scope>NUCLEOTIDE SEQUENCE</scope>
    <source>
        <strain evidence="2">PM71</strain>
    </source>
</reference>
<dbReference type="Gene3D" id="1.25.40.10">
    <property type="entry name" value="Tetratricopeptide repeat domain"/>
    <property type="match status" value="2"/>
</dbReference>
<dbReference type="SMART" id="SM00028">
    <property type="entry name" value="TPR"/>
    <property type="match status" value="5"/>
</dbReference>
<dbReference type="InterPro" id="IPR011990">
    <property type="entry name" value="TPR-like_helical_dom_sf"/>
</dbReference>
<protein>
    <submittedName>
        <fullName evidence="2">Tetratricopeptide repeat protein</fullName>
    </submittedName>
</protein>